<dbReference type="InterPro" id="IPR017896">
    <property type="entry name" value="4Fe4S_Fe-S-bd"/>
</dbReference>
<reference evidence="5 6" key="1">
    <citation type="journal article" date="2009" name="Environ. Microbiol.">
        <title>Genome sequence of Desulfobacterium autotrophicum HRM2, a marine sulfate reducer oxidizing organic carbon completely to carbon dioxide.</title>
        <authorList>
            <person name="Strittmatter A.W."/>
            <person name="Liesegang H."/>
            <person name="Rabus R."/>
            <person name="Decker I."/>
            <person name="Amann J."/>
            <person name="Andres S."/>
            <person name="Henne A."/>
            <person name="Fricke W.F."/>
            <person name="Martinez-Arias R."/>
            <person name="Bartels D."/>
            <person name="Goesmann A."/>
            <person name="Krause L."/>
            <person name="Puehler A."/>
            <person name="Klenk H.P."/>
            <person name="Richter M."/>
            <person name="Schuler M."/>
            <person name="Gloeckner F.O."/>
            <person name="Meyerdierks A."/>
            <person name="Gottschalk G."/>
            <person name="Amann R."/>
        </authorList>
    </citation>
    <scope>NUCLEOTIDE SEQUENCE [LARGE SCALE GENOMIC DNA]</scope>
    <source>
        <strain evidence="6">ATCC 43914 / DSM 3382 / HRM2</strain>
    </source>
</reference>
<dbReference type="EMBL" id="CP001087">
    <property type="protein sequence ID" value="ACN17235.1"/>
    <property type="molecule type" value="Genomic_DNA"/>
</dbReference>
<dbReference type="HOGENOM" id="CLU_968826_0_0_7"/>
<dbReference type="GO" id="GO:0005886">
    <property type="term" value="C:plasma membrane"/>
    <property type="evidence" value="ECO:0007669"/>
    <property type="project" value="TreeGrafter"/>
</dbReference>
<keyword evidence="1" id="KW-0479">Metal-binding</keyword>
<dbReference type="RefSeq" id="WP_015905968.1">
    <property type="nucleotide sequence ID" value="NC_012108.1"/>
</dbReference>
<feature type="domain" description="4Fe-4S ferredoxin-type" evidence="4">
    <location>
        <begin position="21"/>
        <end position="52"/>
    </location>
</feature>
<evidence type="ECO:0000313" key="6">
    <source>
        <dbReference type="Proteomes" id="UP000000442"/>
    </source>
</evidence>
<keyword evidence="3" id="KW-0411">Iron-sulfur</keyword>
<evidence type="ECO:0000256" key="3">
    <source>
        <dbReference type="ARBA" id="ARBA00023014"/>
    </source>
</evidence>
<dbReference type="STRING" id="177437.HRM2_41790"/>
<dbReference type="Gene3D" id="1.10.1060.10">
    <property type="entry name" value="Alpha-helical ferredoxin"/>
    <property type="match status" value="1"/>
</dbReference>
<dbReference type="Proteomes" id="UP000000442">
    <property type="component" value="Chromosome"/>
</dbReference>
<dbReference type="PROSITE" id="PS51379">
    <property type="entry name" value="4FE4S_FER_2"/>
    <property type="match status" value="2"/>
</dbReference>
<name>C0QD03_DESAH</name>
<evidence type="ECO:0000256" key="2">
    <source>
        <dbReference type="ARBA" id="ARBA00023004"/>
    </source>
</evidence>
<organism evidence="5 6">
    <name type="scientific">Desulforapulum autotrophicum (strain ATCC 43914 / DSM 3382 / VKM B-1955 / HRM2)</name>
    <name type="common">Desulfobacterium autotrophicum</name>
    <dbReference type="NCBI Taxonomy" id="177437"/>
    <lineage>
        <taxon>Bacteria</taxon>
        <taxon>Pseudomonadati</taxon>
        <taxon>Thermodesulfobacteriota</taxon>
        <taxon>Desulfobacteria</taxon>
        <taxon>Desulfobacterales</taxon>
        <taxon>Desulfobacteraceae</taxon>
        <taxon>Desulforapulum</taxon>
    </lineage>
</organism>
<sequence length="287" mass="31671">MTNPISVQGQNPSIDGDSSFYPPDADALSTQCYACGICTSSCPISLVPEGLDPRRIVRLANLGGLCLDRVGSSIWHCLDCRRCGNLCPNSVKPWLLIANLQRRAVAEHRVSMQTVTRIHQLKQELVTVLSNALSMADPPLFDALFQQWDQWACPPEVSPKTREAVGIKPLKRSLSHTMNHSLCMTCRECSSACPLTVSTADFDPLYFIRCYVLGVSPERASLWSCLGCESCSQACSQSVQGHLVIKALQMEQEGFFSVPFQIRINTTREQVFRAYVSRVDALVAGDI</sequence>
<gene>
    <name evidence="5" type="ordered locus">HRM2_41790</name>
</gene>
<feature type="domain" description="4Fe-4S ferredoxin-type" evidence="4">
    <location>
        <begin position="174"/>
        <end position="203"/>
    </location>
</feature>
<evidence type="ECO:0000313" key="5">
    <source>
        <dbReference type="EMBL" id="ACN17235.1"/>
    </source>
</evidence>
<dbReference type="AlphaFoldDB" id="C0QD03"/>
<dbReference type="SUPFAM" id="SSF46548">
    <property type="entry name" value="alpha-helical ferredoxin"/>
    <property type="match status" value="2"/>
</dbReference>
<proteinExistence type="predicted"/>
<evidence type="ECO:0000259" key="4">
    <source>
        <dbReference type="PROSITE" id="PS51379"/>
    </source>
</evidence>
<accession>C0QD03</accession>
<keyword evidence="6" id="KW-1185">Reference proteome</keyword>
<dbReference type="GO" id="GO:0051536">
    <property type="term" value="F:iron-sulfur cluster binding"/>
    <property type="evidence" value="ECO:0007669"/>
    <property type="project" value="UniProtKB-KW"/>
</dbReference>
<dbReference type="GO" id="GO:0046872">
    <property type="term" value="F:metal ion binding"/>
    <property type="evidence" value="ECO:0007669"/>
    <property type="project" value="UniProtKB-KW"/>
</dbReference>
<dbReference type="KEGG" id="dat:HRM2_41790"/>
<dbReference type="eggNOG" id="COG1150">
    <property type="taxonomic scope" value="Bacteria"/>
</dbReference>
<dbReference type="PANTHER" id="PTHR43255:SF2">
    <property type="entry name" value="HETERODISULFIDE REDUCTASE RELATED PROTEIN"/>
    <property type="match status" value="1"/>
</dbReference>
<dbReference type="PROSITE" id="PS00198">
    <property type="entry name" value="4FE4S_FER_1"/>
    <property type="match status" value="2"/>
</dbReference>
<protein>
    <submittedName>
        <fullName evidence="5">Two domain fusion protein (N:Fe-S oxidoreductase-C:4Fe-4S ferredoxin)</fullName>
    </submittedName>
</protein>
<dbReference type="PANTHER" id="PTHR43255">
    <property type="entry name" value="IRON-SULFUR-BINDING OXIDOREDUCTASE FADF-RELATED-RELATED"/>
    <property type="match status" value="1"/>
</dbReference>
<dbReference type="Pfam" id="PF13183">
    <property type="entry name" value="Fer4_8"/>
    <property type="match status" value="1"/>
</dbReference>
<keyword evidence="2" id="KW-0408">Iron</keyword>
<evidence type="ECO:0000256" key="1">
    <source>
        <dbReference type="ARBA" id="ARBA00022723"/>
    </source>
</evidence>
<dbReference type="InterPro" id="IPR017900">
    <property type="entry name" value="4Fe4S_Fe_S_CS"/>
</dbReference>
<dbReference type="InterPro" id="IPR009051">
    <property type="entry name" value="Helical_ferredxn"/>
</dbReference>
<dbReference type="InterPro" id="IPR051460">
    <property type="entry name" value="HdrC_iron-sulfur_subunit"/>
</dbReference>